<feature type="transmembrane region" description="Helical" evidence="7">
    <location>
        <begin position="114"/>
        <end position="133"/>
    </location>
</feature>
<evidence type="ECO:0000256" key="6">
    <source>
        <dbReference type="SAM" id="MobiDB-lite"/>
    </source>
</evidence>
<name>A0A370PH94_ASPPH</name>
<dbReference type="GO" id="GO:0016020">
    <property type="term" value="C:membrane"/>
    <property type="evidence" value="ECO:0007669"/>
    <property type="project" value="UniProtKB-SubCell"/>
</dbReference>
<evidence type="ECO:0000256" key="4">
    <source>
        <dbReference type="ARBA" id="ARBA00022989"/>
    </source>
</evidence>
<comment type="subcellular location">
    <subcellularLocation>
        <location evidence="1">Membrane</location>
        <topology evidence="1">Multi-pass membrane protein</topology>
    </subcellularLocation>
</comment>
<keyword evidence="5 7" id="KW-0472">Membrane</keyword>
<dbReference type="AlphaFoldDB" id="A0A370PH94"/>
<feature type="transmembrane region" description="Helical" evidence="7">
    <location>
        <begin position="44"/>
        <end position="62"/>
    </location>
</feature>
<accession>A0A370PH94</accession>
<protein>
    <submittedName>
        <fullName evidence="9">MFS general substrate transporter</fullName>
    </submittedName>
</protein>
<dbReference type="CDD" id="cd17330">
    <property type="entry name" value="MFS_SLC46_TetA_like"/>
    <property type="match status" value="1"/>
</dbReference>
<feature type="transmembrane region" description="Helical" evidence="7">
    <location>
        <begin position="452"/>
        <end position="472"/>
    </location>
</feature>
<dbReference type="InterPro" id="IPR001958">
    <property type="entry name" value="Tet-R_TetA/multi-R_MdtG-like"/>
</dbReference>
<keyword evidence="4 7" id="KW-1133">Transmembrane helix</keyword>
<dbReference type="InterPro" id="IPR020846">
    <property type="entry name" value="MFS_dom"/>
</dbReference>
<evidence type="ECO:0000256" key="7">
    <source>
        <dbReference type="SAM" id="Phobius"/>
    </source>
</evidence>
<evidence type="ECO:0000256" key="1">
    <source>
        <dbReference type="ARBA" id="ARBA00004141"/>
    </source>
</evidence>
<dbReference type="PRINTS" id="PR01035">
    <property type="entry name" value="TCRTETA"/>
</dbReference>
<dbReference type="Pfam" id="PF07690">
    <property type="entry name" value="MFS_1"/>
    <property type="match status" value="1"/>
</dbReference>
<dbReference type="EMBL" id="KZ851855">
    <property type="protein sequence ID" value="RDK41560.1"/>
    <property type="molecule type" value="Genomic_DNA"/>
</dbReference>
<keyword evidence="2" id="KW-0813">Transport</keyword>
<organism evidence="9 10">
    <name type="scientific">Aspergillus phoenicis ATCC 13157</name>
    <dbReference type="NCBI Taxonomy" id="1353007"/>
    <lineage>
        <taxon>Eukaryota</taxon>
        <taxon>Fungi</taxon>
        <taxon>Dikarya</taxon>
        <taxon>Ascomycota</taxon>
        <taxon>Pezizomycotina</taxon>
        <taxon>Eurotiomycetes</taxon>
        <taxon>Eurotiomycetidae</taxon>
        <taxon>Eurotiales</taxon>
        <taxon>Aspergillaceae</taxon>
        <taxon>Aspergillus</taxon>
    </lineage>
</organism>
<dbReference type="InterPro" id="IPR036259">
    <property type="entry name" value="MFS_trans_sf"/>
</dbReference>
<evidence type="ECO:0000256" key="2">
    <source>
        <dbReference type="ARBA" id="ARBA00022448"/>
    </source>
</evidence>
<evidence type="ECO:0000256" key="3">
    <source>
        <dbReference type="ARBA" id="ARBA00022692"/>
    </source>
</evidence>
<feature type="region of interest" description="Disordered" evidence="6">
    <location>
        <begin position="1"/>
        <end position="32"/>
    </location>
</feature>
<dbReference type="SUPFAM" id="SSF103473">
    <property type="entry name" value="MFS general substrate transporter"/>
    <property type="match status" value="1"/>
</dbReference>
<feature type="transmembrane region" description="Helical" evidence="7">
    <location>
        <begin position="257"/>
        <end position="277"/>
    </location>
</feature>
<feature type="transmembrane region" description="Helical" evidence="7">
    <location>
        <begin position="82"/>
        <end position="102"/>
    </location>
</feature>
<keyword evidence="10" id="KW-1185">Reference proteome</keyword>
<feature type="transmembrane region" description="Helical" evidence="7">
    <location>
        <begin position="316"/>
        <end position="337"/>
    </location>
</feature>
<feature type="domain" description="Major facilitator superfamily (MFS) profile" evidence="8">
    <location>
        <begin position="43"/>
        <end position="476"/>
    </location>
</feature>
<dbReference type="Proteomes" id="UP000254937">
    <property type="component" value="Unassembled WGS sequence"/>
</dbReference>
<evidence type="ECO:0000313" key="10">
    <source>
        <dbReference type="Proteomes" id="UP000254937"/>
    </source>
</evidence>
<feature type="transmembrane region" description="Helical" evidence="7">
    <location>
        <begin position="139"/>
        <end position="159"/>
    </location>
</feature>
<feature type="transmembrane region" description="Helical" evidence="7">
    <location>
        <begin position="171"/>
        <end position="193"/>
    </location>
</feature>
<feature type="transmembrane region" description="Helical" evidence="7">
    <location>
        <begin position="205"/>
        <end position="227"/>
    </location>
</feature>
<feature type="transmembrane region" description="Helical" evidence="7">
    <location>
        <begin position="412"/>
        <end position="432"/>
    </location>
</feature>
<dbReference type="PANTHER" id="PTHR23504">
    <property type="entry name" value="MAJOR FACILITATOR SUPERFAMILY DOMAIN-CONTAINING PROTEIN 10"/>
    <property type="match status" value="1"/>
</dbReference>
<reference evidence="9 10" key="1">
    <citation type="submission" date="2018-07" db="EMBL/GenBank/DDBJ databases">
        <title>Section-level genome sequencing of Aspergillus section Nigri to investigate inter- and intra-species variation.</title>
        <authorList>
            <consortium name="DOE Joint Genome Institute"/>
            <person name="Vesth T.C."/>
            <person name="Nybo J.L."/>
            <person name="Theobald S."/>
            <person name="Frisvad J.C."/>
            <person name="Larsen T.O."/>
            <person name="Nielsen K.F."/>
            <person name="Hoof J.B."/>
            <person name="Brandl J."/>
            <person name="Salamov A."/>
            <person name="Riley R."/>
            <person name="Gladden J.M."/>
            <person name="Phatale P."/>
            <person name="Nielsen M.T."/>
            <person name="Lyhne E.K."/>
            <person name="Kogle M.E."/>
            <person name="Strasser K."/>
            <person name="McDonnell E."/>
            <person name="Barry K."/>
            <person name="Clum A."/>
            <person name="Chen C."/>
            <person name="Nolan M."/>
            <person name="Sandor L."/>
            <person name="Kuo A."/>
            <person name="Lipzen A."/>
            <person name="Hainaut M."/>
            <person name="Drula E."/>
            <person name="Tsang A."/>
            <person name="Magnuson J.K."/>
            <person name="Henrissat B."/>
            <person name="Wiebenga A."/>
            <person name="Simmons B.A."/>
            <person name="Makela M.R."/>
            <person name="De vries R.P."/>
            <person name="Grigoriev I.V."/>
            <person name="Mortensen U.H."/>
            <person name="Baker S.E."/>
            <person name="Andersen M.R."/>
        </authorList>
    </citation>
    <scope>NUCLEOTIDE SEQUENCE [LARGE SCALE GENOMIC DNA]</scope>
    <source>
        <strain evidence="9 10">ATCC 13157</strain>
    </source>
</reference>
<dbReference type="Gene3D" id="1.20.1250.20">
    <property type="entry name" value="MFS general substrate transporter like domains"/>
    <property type="match status" value="1"/>
</dbReference>
<keyword evidence="3 7" id="KW-0812">Transmembrane</keyword>
<gene>
    <name evidence="9" type="ORF">M752DRAFT_294406</name>
</gene>
<dbReference type="GO" id="GO:0022857">
    <property type="term" value="F:transmembrane transporter activity"/>
    <property type="evidence" value="ECO:0007669"/>
    <property type="project" value="InterPro"/>
</dbReference>
<dbReference type="PANTHER" id="PTHR23504:SF3">
    <property type="entry name" value="MAJOR FACILITATOR SUPERFAMILY (MFS) PROFILE DOMAIN-CONTAINING PROTEIN"/>
    <property type="match status" value="1"/>
</dbReference>
<dbReference type="PROSITE" id="PS50850">
    <property type="entry name" value="MFS"/>
    <property type="match status" value="1"/>
</dbReference>
<proteinExistence type="predicted"/>
<sequence length="488" mass="52174">MAVNPPAVADETSPLLPSQDGRGHNGVVPAATKPKGLQSSMGQVALLCCARAIDPLAFFTIFPFVNQMIADTAGIDEADVGFYSGIIESLFSVTQMMLMIPWARAADRMGRKPVLILALAGLSISSALFGFSRTLGQMVFFRCLAGTFGGTVVTVRVMISENSTPDTQARAFSYFSLANTIGTVIGPLLGGALCRPGGVFRHYPYALPTVVAGAFGVAVTVACLMFVNETRKPADHTPHETASPTWTSAKILRSQGVLPVLYIHGHSMMLAFAYTAGKPSFERPKYLQTLTSSLIEVSPVFYFTSPRLGGYGFSPFYISLFLGGSGIAQTIWLVLVYPPLHKRLGTGNILRGLCFVWIIFLAATVGASVLHRHGEMVAFWILAPLALILGSSVAMQLTAMQLALDSVSPSPTALGTLNAMSLAIISFLRAVAPAMFTSMYASTLKLSSPGFYTFWLVLGGLVLVLAFTLRWLPEQVDKAPRKPGRSSA</sequence>
<feature type="transmembrane region" description="Helical" evidence="7">
    <location>
        <begin position="377"/>
        <end position="400"/>
    </location>
</feature>
<dbReference type="InterPro" id="IPR011701">
    <property type="entry name" value="MFS"/>
</dbReference>
<evidence type="ECO:0000313" key="9">
    <source>
        <dbReference type="EMBL" id="RDK41560.1"/>
    </source>
</evidence>
<evidence type="ECO:0000256" key="5">
    <source>
        <dbReference type="ARBA" id="ARBA00023136"/>
    </source>
</evidence>
<evidence type="ECO:0000259" key="8">
    <source>
        <dbReference type="PROSITE" id="PS50850"/>
    </source>
</evidence>
<feature type="transmembrane region" description="Helical" evidence="7">
    <location>
        <begin position="349"/>
        <end position="371"/>
    </location>
</feature>